<keyword evidence="2" id="KW-1185">Reference proteome</keyword>
<comment type="caution">
    <text evidence="1">The sequence shown here is derived from an EMBL/GenBank/DDBJ whole genome shotgun (WGS) entry which is preliminary data.</text>
</comment>
<dbReference type="Proteomes" id="UP000036403">
    <property type="component" value="Unassembled WGS sequence"/>
</dbReference>
<dbReference type="Gene3D" id="3.30.560.10">
    <property type="entry name" value="Glucose Oxidase, domain 3"/>
    <property type="match status" value="1"/>
</dbReference>
<dbReference type="STRING" id="67767.A0A0J7P4K3"/>
<dbReference type="OrthoDB" id="269227at2759"/>
<dbReference type="EMBL" id="LBMM01000116">
    <property type="protein sequence ID" value="KMR04859.1"/>
    <property type="molecule type" value="Genomic_DNA"/>
</dbReference>
<accession>A0A0J7P4K3</accession>
<dbReference type="SUPFAM" id="SSF54373">
    <property type="entry name" value="FAD-linked reductases, C-terminal domain"/>
    <property type="match status" value="1"/>
</dbReference>
<organism evidence="1 2">
    <name type="scientific">Lasius niger</name>
    <name type="common">Black garden ant</name>
    <dbReference type="NCBI Taxonomy" id="67767"/>
    <lineage>
        <taxon>Eukaryota</taxon>
        <taxon>Metazoa</taxon>
        <taxon>Ecdysozoa</taxon>
        <taxon>Arthropoda</taxon>
        <taxon>Hexapoda</taxon>
        <taxon>Insecta</taxon>
        <taxon>Pterygota</taxon>
        <taxon>Neoptera</taxon>
        <taxon>Endopterygota</taxon>
        <taxon>Hymenoptera</taxon>
        <taxon>Apocrita</taxon>
        <taxon>Aculeata</taxon>
        <taxon>Formicoidea</taxon>
        <taxon>Formicidae</taxon>
        <taxon>Formicinae</taxon>
        <taxon>Lasius</taxon>
        <taxon>Lasius</taxon>
    </lineage>
</organism>
<protein>
    <submittedName>
        <fullName evidence="1">Glucose dehydrogenase</fullName>
    </submittedName>
</protein>
<gene>
    <name evidence="1" type="ORF">RF55_399</name>
</gene>
<dbReference type="PaxDb" id="67767-A0A0J7P4K3"/>
<sequence length="81" mass="9208">MNLNALSVVRCKEEIQYVGGHGCIIIPTLLKLENRDRIILLASDINVKPEIVPNCFDDPEDVEMMIAGIRNDDNKRRSDKQ</sequence>
<evidence type="ECO:0000313" key="2">
    <source>
        <dbReference type="Proteomes" id="UP000036403"/>
    </source>
</evidence>
<reference evidence="1 2" key="1">
    <citation type="submission" date="2015-04" db="EMBL/GenBank/DDBJ databases">
        <title>Lasius niger genome sequencing.</title>
        <authorList>
            <person name="Konorov E.A."/>
            <person name="Nikitin M.A."/>
            <person name="Kirill M.V."/>
            <person name="Chang P."/>
        </authorList>
    </citation>
    <scope>NUCLEOTIDE SEQUENCE [LARGE SCALE GENOMIC DNA]</scope>
    <source>
        <tissue evidence="1">Whole</tissue>
    </source>
</reference>
<evidence type="ECO:0000313" key="1">
    <source>
        <dbReference type="EMBL" id="KMR04859.1"/>
    </source>
</evidence>
<dbReference type="AlphaFoldDB" id="A0A0J7P4K3"/>
<proteinExistence type="predicted"/>
<name>A0A0J7P4K3_LASNI</name>